<organism evidence="1 2">
    <name type="scientific">Gonapodya prolifera (strain JEL478)</name>
    <name type="common">Monoblepharis prolifera</name>
    <dbReference type="NCBI Taxonomy" id="1344416"/>
    <lineage>
        <taxon>Eukaryota</taxon>
        <taxon>Fungi</taxon>
        <taxon>Fungi incertae sedis</taxon>
        <taxon>Chytridiomycota</taxon>
        <taxon>Chytridiomycota incertae sedis</taxon>
        <taxon>Monoblepharidomycetes</taxon>
        <taxon>Monoblepharidales</taxon>
        <taxon>Gonapodyaceae</taxon>
        <taxon>Gonapodya</taxon>
    </lineage>
</organism>
<evidence type="ECO:0000313" key="1">
    <source>
        <dbReference type="EMBL" id="KXS11930.1"/>
    </source>
</evidence>
<accession>A0A139A566</accession>
<proteinExistence type="predicted"/>
<name>A0A139A566_GONPJ</name>
<protein>
    <submittedName>
        <fullName evidence="1">Uncharacterized protein</fullName>
    </submittedName>
</protein>
<keyword evidence="2" id="KW-1185">Reference proteome</keyword>
<gene>
    <name evidence="1" type="ORF">M427DRAFT_416722</name>
</gene>
<dbReference type="EMBL" id="KQ965794">
    <property type="protein sequence ID" value="KXS11930.1"/>
    <property type="molecule type" value="Genomic_DNA"/>
</dbReference>
<dbReference type="Proteomes" id="UP000070544">
    <property type="component" value="Unassembled WGS sequence"/>
</dbReference>
<evidence type="ECO:0000313" key="2">
    <source>
        <dbReference type="Proteomes" id="UP000070544"/>
    </source>
</evidence>
<dbReference type="AlphaFoldDB" id="A0A139A566"/>
<sequence>MSRGSSYIDVNWHVDNVSERFGHRAAITRQRSVFSTELCLRNAPGEDFTPFRASPTGTPRKAETARKFLLALIVCNSKSSREWGELGGKSVVARNCNFNLTIVLPAIHGREESQNQSVVDKRDILSSVFFRFDRWIFAIPPRVSR</sequence>
<reference evidence="1 2" key="1">
    <citation type="journal article" date="2015" name="Genome Biol. Evol.">
        <title>Phylogenomic analyses indicate that early fungi evolved digesting cell walls of algal ancestors of land plants.</title>
        <authorList>
            <person name="Chang Y."/>
            <person name="Wang S."/>
            <person name="Sekimoto S."/>
            <person name="Aerts A.L."/>
            <person name="Choi C."/>
            <person name="Clum A."/>
            <person name="LaButti K.M."/>
            <person name="Lindquist E.A."/>
            <person name="Yee Ngan C."/>
            <person name="Ohm R.A."/>
            <person name="Salamov A.A."/>
            <person name="Grigoriev I.V."/>
            <person name="Spatafora J.W."/>
            <person name="Berbee M.L."/>
        </authorList>
    </citation>
    <scope>NUCLEOTIDE SEQUENCE [LARGE SCALE GENOMIC DNA]</scope>
    <source>
        <strain evidence="1 2">JEL478</strain>
    </source>
</reference>